<dbReference type="PANTHER" id="PTHR23404">
    <property type="entry name" value="MOLYBDOPTERIN SYNTHASE RELATED"/>
    <property type="match status" value="1"/>
</dbReference>
<comment type="similarity">
    <text evidence="2">Belongs to the MoaE family.</text>
</comment>
<dbReference type="GO" id="GO:0030366">
    <property type="term" value="F:molybdopterin synthase activity"/>
    <property type="evidence" value="ECO:0007669"/>
    <property type="project" value="UniProtKB-EC"/>
</dbReference>
<dbReference type="RefSeq" id="WP_109236509.1">
    <property type="nucleotide sequence ID" value="NZ_BMXZ01000003.1"/>
</dbReference>
<evidence type="ECO:0000256" key="7">
    <source>
        <dbReference type="ARBA" id="ARBA00029745"/>
    </source>
</evidence>
<comment type="caution">
    <text evidence="12">The sequence shown here is derived from an EMBL/GenBank/DDBJ whole genome shotgun (WGS) entry which is preliminary data.</text>
</comment>
<dbReference type="EC" id="2.8.1.12" evidence="3"/>
<sequence length="161" mass="18603">MTISVAVQREPFDLERECDTLIAASGDAGALVLFQGMVREFDQATPLAKMELEHFPEVTEREIIRIIEIAQSHWNIAGCRVVHRVGELLSDDPIVLLIVTAKHRLDAFLAAEFIMDYLKTEAPFWKKEYLVDGRSYWVEAKKSDQEILSRWQELAKWRKKS</sequence>
<accession>A0A2U2AIP5</accession>
<evidence type="ECO:0000256" key="2">
    <source>
        <dbReference type="ARBA" id="ARBA00005426"/>
    </source>
</evidence>
<keyword evidence="5" id="KW-0501">Molybdenum cofactor biosynthesis</keyword>
<dbReference type="Pfam" id="PF02391">
    <property type="entry name" value="MoaE"/>
    <property type="match status" value="1"/>
</dbReference>
<comment type="pathway">
    <text evidence="1">Cofactor biosynthesis; molybdopterin biosynthesis.</text>
</comment>
<organism evidence="12 13">
    <name type="scientific">Ignatzschineria indica</name>
    <dbReference type="NCBI Taxonomy" id="472583"/>
    <lineage>
        <taxon>Bacteria</taxon>
        <taxon>Pseudomonadati</taxon>
        <taxon>Pseudomonadota</taxon>
        <taxon>Gammaproteobacteria</taxon>
        <taxon>Cardiobacteriales</taxon>
        <taxon>Ignatzschineriaceae</taxon>
        <taxon>Ignatzschineria</taxon>
    </lineage>
</organism>
<evidence type="ECO:0000256" key="11">
    <source>
        <dbReference type="ARBA" id="ARBA00049878"/>
    </source>
</evidence>
<proteinExistence type="inferred from homology"/>
<dbReference type="CDD" id="cd00756">
    <property type="entry name" value="MoaE"/>
    <property type="match status" value="1"/>
</dbReference>
<dbReference type="InterPro" id="IPR036563">
    <property type="entry name" value="MoaE_sf"/>
</dbReference>
<evidence type="ECO:0000256" key="9">
    <source>
        <dbReference type="ARBA" id="ARBA00030781"/>
    </source>
</evidence>
<evidence type="ECO:0000256" key="8">
    <source>
        <dbReference type="ARBA" id="ARBA00030407"/>
    </source>
</evidence>
<evidence type="ECO:0000256" key="1">
    <source>
        <dbReference type="ARBA" id="ARBA00005046"/>
    </source>
</evidence>
<comment type="catalytic activity">
    <reaction evidence="11">
        <text>2 [molybdopterin-synthase sulfur-carrier protein]-C-terminal-Gly-aminoethanethioate + cyclic pyranopterin phosphate + H2O = molybdopterin + 2 [molybdopterin-synthase sulfur-carrier protein]-C-terminal Gly-Gly + 2 H(+)</text>
        <dbReference type="Rhea" id="RHEA:26333"/>
        <dbReference type="Rhea" id="RHEA-COMP:12202"/>
        <dbReference type="Rhea" id="RHEA-COMP:19907"/>
        <dbReference type="ChEBI" id="CHEBI:15377"/>
        <dbReference type="ChEBI" id="CHEBI:15378"/>
        <dbReference type="ChEBI" id="CHEBI:58698"/>
        <dbReference type="ChEBI" id="CHEBI:59648"/>
        <dbReference type="ChEBI" id="CHEBI:90778"/>
        <dbReference type="ChEBI" id="CHEBI:232372"/>
        <dbReference type="EC" id="2.8.1.12"/>
    </reaction>
</comment>
<evidence type="ECO:0000256" key="3">
    <source>
        <dbReference type="ARBA" id="ARBA00011950"/>
    </source>
</evidence>
<name>A0A2U2AIP5_9GAMM</name>
<dbReference type="AlphaFoldDB" id="A0A2U2AIP5"/>
<reference evidence="12 13" key="1">
    <citation type="journal article" date="2018" name="Genome Announc.">
        <title>Ignatzschineria cameli sp. nov., isolated from necrotic foot tissue of dromedaries (Camelus dromedarius) and associated maggots (Wohlfahrtia species) in Dubai.</title>
        <authorList>
            <person name="Tsang C.C."/>
            <person name="Tang J.Y."/>
            <person name="Fong J.Y."/>
            <person name="Kinne J."/>
            <person name="Lee H.H."/>
            <person name="Joseph M."/>
            <person name="Jose S."/>
            <person name="Schuster R.K."/>
            <person name="Tang Y."/>
            <person name="Sivakumar S."/>
            <person name="Chen J.H."/>
            <person name="Teng J.L."/>
            <person name="Lau S.K."/>
            <person name="Wernery U."/>
            <person name="Woo P.C."/>
        </authorList>
    </citation>
    <scope>NUCLEOTIDE SEQUENCE [LARGE SCALE GENOMIC DNA]</scope>
    <source>
        <strain evidence="12 13">KCTC 22643</strain>
    </source>
</reference>
<dbReference type="InterPro" id="IPR003448">
    <property type="entry name" value="Mopterin_biosynth_MoaE"/>
</dbReference>
<dbReference type="Proteomes" id="UP000244948">
    <property type="component" value="Unassembled WGS sequence"/>
</dbReference>
<comment type="subunit">
    <text evidence="6">Heterotetramer of 2 MoaD subunits and 2 MoaE subunits. Also stable as homodimer. The enzyme changes between these two forms during catalysis.</text>
</comment>
<evidence type="ECO:0000313" key="13">
    <source>
        <dbReference type="Proteomes" id="UP000244948"/>
    </source>
</evidence>
<dbReference type="GO" id="GO:0006777">
    <property type="term" value="P:Mo-molybdopterin cofactor biosynthetic process"/>
    <property type="evidence" value="ECO:0007669"/>
    <property type="project" value="UniProtKB-KW"/>
</dbReference>
<keyword evidence="13" id="KW-1185">Reference proteome</keyword>
<gene>
    <name evidence="12" type="ORF">DC082_07845</name>
</gene>
<evidence type="ECO:0000256" key="5">
    <source>
        <dbReference type="ARBA" id="ARBA00023150"/>
    </source>
</evidence>
<evidence type="ECO:0000313" key="12">
    <source>
        <dbReference type="EMBL" id="PWD82534.1"/>
    </source>
</evidence>
<dbReference type="SUPFAM" id="SSF54690">
    <property type="entry name" value="Molybdopterin synthase subunit MoaE"/>
    <property type="match status" value="1"/>
</dbReference>
<dbReference type="UniPathway" id="UPA00344"/>
<evidence type="ECO:0000256" key="10">
    <source>
        <dbReference type="ARBA" id="ARBA00032474"/>
    </source>
</evidence>
<dbReference type="EMBL" id="QEWR01000004">
    <property type="protein sequence ID" value="PWD82534.1"/>
    <property type="molecule type" value="Genomic_DNA"/>
</dbReference>
<protein>
    <recommendedName>
        <fullName evidence="4">Molybdopterin synthase catalytic subunit</fullName>
        <ecNumber evidence="3">2.8.1.12</ecNumber>
    </recommendedName>
    <alternativeName>
        <fullName evidence="9">MPT synthase subunit 2</fullName>
    </alternativeName>
    <alternativeName>
        <fullName evidence="7">Molybdenum cofactor biosynthesis protein E</fullName>
    </alternativeName>
    <alternativeName>
        <fullName evidence="8">Molybdopterin-converting factor large subunit</fullName>
    </alternativeName>
    <alternativeName>
        <fullName evidence="10">Molybdopterin-converting factor subunit 2</fullName>
    </alternativeName>
</protein>
<evidence type="ECO:0000256" key="6">
    <source>
        <dbReference type="ARBA" id="ARBA00026066"/>
    </source>
</evidence>
<evidence type="ECO:0000256" key="4">
    <source>
        <dbReference type="ARBA" id="ARBA00013858"/>
    </source>
</evidence>
<dbReference type="Gene3D" id="3.90.1170.40">
    <property type="entry name" value="Molybdopterin biosynthesis MoaE subunit"/>
    <property type="match status" value="1"/>
</dbReference>